<dbReference type="InterPro" id="IPR001647">
    <property type="entry name" value="HTH_TetR"/>
</dbReference>
<gene>
    <name evidence="7" type="ORF">OG442_23195</name>
</gene>
<keyword evidence="1" id="KW-0678">Repressor</keyword>
<evidence type="ECO:0000256" key="3">
    <source>
        <dbReference type="ARBA" id="ARBA00023125"/>
    </source>
</evidence>
<dbReference type="Pfam" id="PF00440">
    <property type="entry name" value="TetR_N"/>
    <property type="match status" value="1"/>
</dbReference>
<evidence type="ECO:0000256" key="4">
    <source>
        <dbReference type="ARBA" id="ARBA00023163"/>
    </source>
</evidence>
<keyword evidence="8" id="KW-1185">Reference proteome</keyword>
<evidence type="ECO:0000313" key="7">
    <source>
        <dbReference type="EMBL" id="WUX54220.1"/>
    </source>
</evidence>
<evidence type="ECO:0000256" key="2">
    <source>
        <dbReference type="ARBA" id="ARBA00023015"/>
    </source>
</evidence>
<dbReference type="PANTHER" id="PTHR30055">
    <property type="entry name" value="HTH-TYPE TRANSCRIPTIONAL REGULATOR RUTR"/>
    <property type="match status" value="1"/>
</dbReference>
<dbReference type="Proteomes" id="UP001432209">
    <property type="component" value="Chromosome"/>
</dbReference>
<proteinExistence type="predicted"/>
<sequence length="230" mass="24154">MPSIPDRVPDPAPDPDPLAVRRVPRSEVRRRLLAAAARAFAGRGYDDSRLEDIARDAGFTKGAVYSNFGSKDGLFGAVLAQGADAENDNLMAAIRHEDQAPKGNADAVTVFAARAVANRIVDDVEHGRLGLEFAARSARDEGTRAVLTPIRRAQRDAAARAFAEVAERTGARPAVSPELAALIVHCLTNGLSNEHIADPDEVGATEVESALATVLGALMTPLSADAEGDA</sequence>
<accession>A0ABZ2A682</accession>
<dbReference type="InterPro" id="IPR039538">
    <property type="entry name" value="BetI_C"/>
</dbReference>
<feature type="DNA-binding region" description="H-T-H motif" evidence="5">
    <location>
        <begin position="49"/>
        <end position="68"/>
    </location>
</feature>
<keyword evidence="2" id="KW-0805">Transcription regulation</keyword>
<dbReference type="InterPro" id="IPR050109">
    <property type="entry name" value="HTH-type_TetR-like_transc_reg"/>
</dbReference>
<name>A0ABZ2A682_STRNV</name>
<feature type="domain" description="HTH tetR-type" evidence="6">
    <location>
        <begin position="26"/>
        <end position="86"/>
    </location>
</feature>
<dbReference type="PROSITE" id="PS50977">
    <property type="entry name" value="HTH_TETR_2"/>
    <property type="match status" value="1"/>
</dbReference>
<dbReference type="EMBL" id="CP109495">
    <property type="protein sequence ID" value="WUX54220.1"/>
    <property type="molecule type" value="Genomic_DNA"/>
</dbReference>
<dbReference type="PRINTS" id="PR00455">
    <property type="entry name" value="HTHTETR"/>
</dbReference>
<protein>
    <submittedName>
        <fullName evidence="7">TetR/AcrR family transcriptional regulator</fullName>
    </submittedName>
</protein>
<dbReference type="InterPro" id="IPR036271">
    <property type="entry name" value="Tet_transcr_reg_TetR-rel_C_sf"/>
</dbReference>
<keyword evidence="3 5" id="KW-0238">DNA-binding</keyword>
<dbReference type="InterPro" id="IPR009057">
    <property type="entry name" value="Homeodomain-like_sf"/>
</dbReference>
<dbReference type="SUPFAM" id="SSF46689">
    <property type="entry name" value="Homeodomain-like"/>
    <property type="match status" value="1"/>
</dbReference>
<reference evidence="7" key="1">
    <citation type="submission" date="2022-10" db="EMBL/GenBank/DDBJ databases">
        <title>The complete genomes of actinobacterial strains from the NBC collection.</title>
        <authorList>
            <person name="Joergensen T.S."/>
            <person name="Alvarez Arevalo M."/>
            <person name="Sterndorff E.B."/>
            <person name="Faurdal D."/>
            <person name="Vuksanovic O."/>
            <person name="Mourched A.-S."/>
            <person name="Charusanti P."/>
            <person name="Shaw S."/>
            <person name="Blin K."/>
            <person name="Weber T."/>
        </authorList>
    </citation>
    <scope>NUCLEOTIDE SEQUENCE</scope>
    <source>
        <strain evidence="7">NBC_01432</strain>
    </source>
</reference>
<evidence type="ECO:0000259" key="6">
    <source>
        <dbReference type="PROSITE" id="PS50977"/>
    </source>
</evidence>
<evidence type="ECO:0000313" key="8">
    <source>
        <dbReference type="Proteomes" id="UP001432209"/>
    </source>
</evidence>
<organism evidence="7 8">
    <name type="scientific">Streptomyces niveus</name>
    <name type="common">Streptomyces spheroides</name>
    <dbReference type="NCBI Taxonomy" id="193462"/>
    <lineage>
        <taxon>Bacteria</taxon>
        <taxon>Bacillati</taxon>
        <taxon>Actinomycetota</taxon>
        <taxon>Actinomycetes</taxon>
        <taxon>Kitasatosporales</taxon>
        <taxon>Streptomycetaceae</taxon>
        <taxon>Streptomyces</taxon>
    </lineage>
</organism>
<keyword evidence="4" id="KW-0804">Transcription</keyword>
<dbReference type="Gene3D" id="1.10.357.10">
    <property type="entry name" value="Tetracycline Repressor, domain 2"/>
    <property type="match status" value="1"/>
</dbReference>
<evidence type="ECO:0000256" key="1">
    <source>
        <dbReference type="ARBA" id="ARBA00022491"/>
    </source>
</evidence>
<evidence type="ECO:0000256" key="5">
    <source>
        <dbReference type="PROSITE-ProRule" id="PRU00335"/>
    </source>
</evidence>
<dbReference type="Pfam" id="PF13977">
    <property type="entry name" value="TetR_C_6"/>
    <property type="match status" value="1"/>
</dbReference>
<dbReference type="RefSeq" id="WP_329077839.1">
    <property type="nucleotide sequence ID" value="NZ_CP109495.1"/>
</dbReference>
<dbReference type="PANTHER" id="PTHR30055:SF234">
    <property type="entry name" value="HTH-TYPE TRANSCRIPTIONAL REGULATOR BETI"/>
    <property type="match status" value="1"/>
</dbReference>
<dbReference type="SUPFAM" id="SSF48498">
    <property type="entry name" value="Tetracyclin repressor-like, C-terminal domain"/>
    <property type="match status" value="1"/>
</dbReference>